<dbReference type="InterPro" id="IPR043129">
    <property type="entry name" value="ATPase_NBD"/>
</dbReference>
<dbReference type="InterPro" id="IPR003695">
    <property type="entry name" value="Ppx_GppA_N"/>
</dbReference>
<dbReference type="Gene3D" id="3.30.420.40">
    <property type="match status" value="1"/>
</dbReference>
<name>A0A212QRB4_9PROT</name>
<dbReference type="PANTHER" id="PTHR30005">
    <property type="entry name" value="EXOPOLYPHOSPHATASE"/>
    <property type="match status" value="1"/>
</dbReference>
<dbReference type="CDD" id="cd24054">
    <property type="entry name" value="ASKHA_NBD_AaPPX-GppA_MtPPX2-like"/>
    <property type="match status" value="1"/>
</dbReference>
<accession>A0A212QRB4</accession>
<dbReference type="EMBL" id="FYEH01000003">
    <property type="protein sequence ID" value="SNB62129.1"/>
    <property type="molecule type" value="Genomic_DNA"/>
</dbReference>
<dbReference type="SUPFAM" id="SSF53067">
    <property type="entry name" value="Actin-like ATPase domain"/>
    <property type="match status" value="2"/>
</dbReference>
<organism evidence="3 4">
    <name type="scientific">Arboricoccus pini</name>
    <dbReference type="NCBI Taxonomy" id="1963835"/>
    <lineage>
        <taxon>Bacteria</taxon>
        <taxon>Pseudomonadati</taxon>
        <taxon>Pseudomonadota</taxon>
        <taxon>Alphaproteobacteria</taxon>
        <taxon>Geminicoccales</taxon>
        <taxon>Geminicoccaceae</taxon>
        <taxon>Arboricoccus</taxon>
    </lineage>
</organism>
<feature type="domain" description="Ppx/GppA phosphatase N-terminal" evidence="2">
    <location>
        <begin position="41"/>
        <end position="341"/>
    </location>
</feature>
<dbReference type="AlphaFoldDB" id="A0A212QRB4"/>
<dbReference type="RefSeq" id="WP_088560300.1">
    <property type="nucleotide sequence ID" value="NZ_FYEH01000003.1"/>
</dbReference>
<feature type="region of interest" description="Disordered" evidence="1">
    <location>
        <begin position="1"/>
        <end position="22"/>
    </location>
</feature>
<evidence type="ECO:0000313" key="4">
    <source>
        <dbReference type="Proteomes" id="UP000197065"/>
    </source>
</evidence>
<gene>
    <name evidence="3" type="ORF">SAMN07250955_10343</name>
</gene>
<sequence length="358" mass="38666">MDTLLADPKRIGDSSPPPSRLPAQNERLAALDLGTNNCRLLVAEVRNGDFVVIDSFSRIVRLGEGLAHSDRLSSAAMSRTIAALKVCARIIERNRATHVRCVTTEACRRAVNGAAFISRVQGTVGLSFEILDQDEEARLAMLGCLPLVDSRAERLLMLDIGGGSSEVMYLDRRASADGRQQGLTASLPVGVVTLSETHAQSPAEMAGLWQPAAFERMVADVAMRLDQATASWPDLDEAEGWQMLGTSGTVTTLAALHLGLKRYDRRRVDGMWLSFAAIDKAAAELRDLDDHARALHPCIGQGRADLVVAGCAILEAIRRRWPVMSLRVADRGLREGILGTLMGQNLQSALLPSGVAVR</sequence>
<dbReference type="InterPro" id="IPR050273">
    <property type="entry name" value="GppA/Ppx_hydrolase"/>
</dbReference>
<dbReference type="Pfam" id="PF02541">
    <property type="entry name" value="Ppx-GppA"/>
    <property type="match status" value="1"/>
</dbReference>
<keyword evidence="4" id="KW-1185">Reference proteome</keyword>
<evidence type="ECO:0000313" key="3">
    <source>
        <dbReference type="EMBL" id="SNB62129.1"/>
    </source>
</evidence>
<dbReference type="Gene3D" id="3.30.420.150">
    <property type="entry name" value="Exopolyphosphatase. Domain 2"/>
    <property type="match status" value="1"/>
</dbReference>
<dbReference type="PANTHER" id="PTHR30005:SF0">
    <property type="entry name" value="RETROGRADE REGULATION PROTEIN 2"/>
    <property type="match status" value="1"/>
</dbReference>
<protein>
    <submittedName>
        <fullName evidence="3">Exopolyphosphatase / guanosine-5'-triphosphate,3'-diphosphate pyrophosphatase</fullName>
    </submittedName>
</protein>
<evidence type="ECO:0000256" key="1">
    <source>
        <dbReference type="SAM" id="MobiDB-lite"/>
    </source>
</evidence>
<evidence type="ECO:0000259" key="2">
    <source>
        <dbReference type="Pfam" id="PF02541"/>
    </source>
</evidence>
<dbReference type="Proteomes" id="UP000197065">
    <property type="component" value="Unassembled WGS sequence"/>
</dbReference>
<dbReference type="GO" id="GO:0016462">
    <property type="term" value="F:pyrophosphatase activity"/>
    <property type="evidence" value="ECO:0007669"/>
    <property type="project" value="TreeGrafter"/>
</dbReference>
<reference evidence="3 4" key="1">
    <citation type="submission" date="2017-06" db="EMBL/GenBank/DDBJ databases">
        <authorList>
            <person name="Kim H.J."/>
            <person name="Triplett B.A."/>
        </authorList>
    </citation>
    <scope>NUCLEOTIDE SEQUENCE [LARGE SCALE GENOMIC DNA]</scope>
    <source>
        <strain evidence="3 4">B29T1</strain>
    </source>
</reference>
<proteinExistence type="predicted"/>